<feature type="compositionally biased region" description="Acidic residues" evidence="1">
    <location>
        <begin position="524"/>
        <end position="533"/>
    </location>
</feature>
<proteinExistence type="predicted"/>
<feature type="region of interest" description="Disordered" evidence="1">
    <location>
        <begin position="861"/>
        <end position="907"/>
    </location>
</feature>
<feature type="compositionally biased region" description="Low complexity" evidence="1">
    <location>
        <begin position="782"/>
        <end position="793"/>
    </location>
</feature>
<sequence>MRAQQGPQFPAAAALLICHSLISSAHVATASGANNLNDGEIAGVVVGSVGGALLLGMLTFLVCCVHASRGRRTGDLTWSKTSDLEAAAIGQTAHQPLPGPCGEDLVTSGHGAGGGGTTTVTDASFPGAFDRTDTTVSPVTGQSMATLDGGGDLAPLPELMPSPSCSPRLPLGSGGRKIGFFRGRSAGSTGGGVTLLFGAHKGGFQRHSSGSIKDKHLQVSKSTRVEPSAELELTEPFQPAATNMGPPLSKSSMLLRWLNGADDGCPEAVAAAAQIAAAAGADRPSDRSSSKGAAGRGNSGEAGGGAGLGTSLDRLPLLSLAAQHTGIVWNKMPPSVASSPAVSVVESSTMHMLRGSLKCSDAPAAAHGGHTLTHVAAALEAWHGGNDRYPASFAQASLDSFSEGGSLRFPAGGGCGGMNRAGIVFDYVMRPTYSTSSSRANTGGGMISRALTAGGGAVASNGGVVKPVAAATSLTGFGADDAFTMGTTTDEHMALQDPATTAAASGWPWLHQIPPTKLSALQEAEAEEEDGEEGALTPLPQPPLLPQSLPTQLSPVSIPHSLSALTLGSASPTVFLQPPTLPDGRATDGSPNMTNFGWTHFGHGYGSSVTALGRIVQVPAASNPDTINRLGDDTSLPISAIAASSGAGAAPTQTVTPLVAQPTPINIAGRPIPISAFANVATSVDKSFMVPRGAAAAAGVDGPTIVRGLGAQRTASERTIGADCSSGNGGPDGISFFPMPGGRPSDLALTGTQPGGSHWASPQVSPGQRNRRAAMPPALHASQSNSSFRSQTSLASPSLSIHYPDTSDAAAAGLESSAAAALAQALGTSINDRASAGPTQQIGRRGESDFATVSGASPMMSGSASACGSLGSAGSSDRGHVTFQDGDGAVGPRPPQLPLSMSASVAR</sequence>
<feature type="region of interest" description="Disordered" evidence="1">
    <location>
        <begin position="720"/>
        <end position="793"/>
    </location>
</feature>
<dbReference type="Proteomes" id="UP001165090">
    <property type="component" value="Unassembled WGS sequence"/>
</dbReference>
<keyword evidence="3" id="KW-1185">Reference proteome</keyword>
<feature type="region of interest" description="Disordered" evidence="1">
    <location>
        <begin position="214"/>
        <end position="245"/>
    </location>
</feature>
<accession>A0ABQ5S6V4</accession>
<protein>
    <submittedName>
        <fullName evidence="2">Uncharacterized protein</fullName>
    </submittedName>
</protein>
<organism evidence="2 3">
    <name type="scientific">Volvox africanus</name>
    <dbReference type="NCBI Taxonomy" id="51714"/>
    <lineage>
        <taxon>Eukaryota</taxon>
        <taxon>Viridiplantae</taxon>
        <taxon>Chlorophyta</taxon>
        <taxon>core chlorophytes</taxon>
        <taxon>Chlorophyceae</taxon>
        <taxon>CS clade</taxon>
        <taxon>Chlamydomonadales</taxon>
        <taxon>Volvocaceae</taxon>
        <taxon>Volvox</taxon>
    </lineage>
</organism>
<name>A0ABQ5S6V4_9CHLO</name>
<reference evidence="2 3" key="1">
    <citation type="journal article" date="2023" name="IScience">
        <title>Expanded male sex-determining region conserved during the evolution of homothallism in the green alga Volvox.</title>
        <authorList>
            <person name="Yamamoto K."/>
            <person name="Matsuzaki R."/>
            <person name="Mahakham W."/>
            <person name="Heman W."/>
            <person name="Sekimoto H."/>
            <person name="Kawachi M."/>
            <person name="Minakuchi Y."/>
            <person name="Toyoda A."/>
            <person name="Nozaki H."/>
        </authorList>
    </citation>
    <scope>NUCLEOTIDE SEQUENCE [LARGE SCALE GENOMIC DNA]</scope>
    <source>
        <strain evidence="2 3">NIES-4468</strain>
    </source>
</reference>
<evidence type="ECO:0000313" key="2">
    <source>
        <dbReference type="EMBL" id="GLI65366.1"/>
    </source>
</evidence>
<feature type="region of interest" description="Disordered" evidence="1">
    <location>
        <begin position="522"/>
        <end position="547"/>
    </location>
</feature>
<evidence type="ECO:0000256" key="1">
    <source>
        <dbReference type="SAM" id="MobiDB-lite"/>
    </source>
</evidence>
<gene>
    <name evidence="2" type="ORF">VaNZ11_008916</name>
</gene>
<comment type="caution">
    <text evidence="2">The sequence shown here is derived from an EMBL/GenBank/DDBJ whole genome shotgun (WGS) entry which is preliminary data.</text>
</comment>
<feature type="region of interest" description="Disordered" evidence="1">
    <location>
        <begin position="279"/>
        <end position="307"/>
    </location>
</feature>
<feature type="compositionally biased region" description="Gly residues" evidence="1">
    <location>
        <begin position="294"/>
        <end position="307"/>
    </location>
</feature>
<dbReference type="EMBL" id="BSDZ01000023">
    <property type="protein sequence ID" value="GLI65366.1"/>
    <property type="molecule type" value="Genomic_DNA"/>
</dbReference>
<evidence type="ECO:0000313" key="3">
    <source>
        <dbReference type="Proteomes" id="UP001165090"/>
    </source>
</evidence>
<feature type="compositionally biased region" description="Low complexity" evidence="1">
    <location>
        <begin position="861"/>
        <end position="876"/>
    </location>
</feature>
<feature type="region of interest" description="Disordered" evidence="1">
    <location>
        <begin position="109"/>
        <end position="141"/>
    </location>
</feature>